<keyword evidence="3" id="KW-1185">Reference proteome</keyword>
<dbReference type="Proteomes" id="UP000823775">
    <property type="component" value="Unassembled WGS sequence"/>
</dbReference>
<name>A0ABS8UUJ4_DATST</name>
<organism evidence="2 3">
    <name type="scientific">Datura stramonium</name>
    <name type="common">Jimsonweed</name>
    <name type="synonym">Common thornapple</name>
    <dbReference type="NCBI Taxonomy" id="4076"/>
    <lineage>
        <taxon>Eukaryota</taxon>
        <taxon>Viridiplantae</taxon>
        <taxon>Streptophyta</taxon>
        <taxon>Embryophyta</taxon>
        <taxon>Tracheophyta</taxon>
        <taxon>Spermatophyta</taxon>
        <taxon>Magnoliopsida</taxon>
        <taxon>eudicotyledons</taxon>
        <taxon>Gunneridae</taxon>
        <taxon>Pentapetalae</taxon>
        <taxon>asterids</taxon>
        <taxon>lamiids</taxon>
        <taxon>Solanales</taxon>
        <taxon>Solanaceae</taxon>
        <taxon>Solanoideae</taxon>
        <taxon>Datureae</taxon>
        <taxon>Datura</taxon>
    </lineage>
</organism>
<evidence type="ECO:0000313" key="3">
    <source>
        <dbReference type="Proteomes" id="UP000823775"/>
    </source>
</evidence>
<evidence type="ECO:0000313" key="2">
    <source>
        <dbReference type="EMBL" id="MCD9638456.1"/>
    </source>
</evidence>
<proteinExistence type="predicted"/>
<feature type="non-terminal residue" evidence="2">
    <location>
        <position position="98"/>
    </location>
</feature>
<feature type="compositionally biased region" description="Basic residues" evidence="1">
    <location>
        <begin position="1"/>
        <end position="18"/>
    </location>
</feature>
<protein>
    <submittedName>
        <fullName evidence="2">Uncharacterized protein</fullName>
    </submittedName>
</protein>
<accession>A0ABS8UUJ4</accession>
<comment type="caution">
    <text evidence="2">The sequence shown here is derived from an EMBL/GenBank/DDBJ whole genome shotgun (WGS) entry which is preliminary data.</text>
</comment>
<dbReference type="EMBL" id="JACEIK010002705">
    <property type="protein sequence ID" value="MCD9638456.1"/>
    <property type="molecule type" value="Genomic_DNA"/>
</dbReference>
<evidence type="ECO:0000256" key="1">
    <source>
        <dbReference type="SAM" id="MobiDB-lite"/>
    </source>
</evidence>
<sequence length="98" mass="11445">MFHLHHLKIRTRHRHPSKSKPISHPSRSKIYLLHHVKNKSLINTTSQENKSTALSISKKLVPYDYLLLQDEFGLTALEAQDLKVQGDVRIEWIRKGLK</sequence>
<feature type="region of interest" description="Disordered" evidence="1">
    <location>
        <begin position="1"/>
        <end position="26"/>
    </location>
</feature>
<gene>
    <name evidence="2" type="ORF">HAX54_022454</name>
</gene>
<reference evidence="2 3" key="1">
    <citation type="journal article" date="2021" name="BMC Genomics">
        <title>Datura genome reveals duplications of psychoactive alkaloid biosynthetic genes and high mutation rate following tissue culture.</title>
        <authorList>
            <person name="Rajewski A."/>
            <person name="Carter-House D."/>
            <person name="Stajich J."/>
            <person name="Litt A."/>
        </authorList>
    </citation>
    <scope>NUCLEOTIDE SEQUENCE [LARGE SCALE GENOMIC DNA]</scope>
    <source>
        <strain evidence="2">AR-01</strain>
    </source>
</reference>